<evidence type="ECO:0000256" key="5">
    <source>
        <dbReference type="ARBA" id="ARBA00022989"/>
    </source>
</evidence>
<dbReference type="GO" id="GO:0005886">
    <property type="term" value="C:plasma membrane"/>
    <property type="evidence" value="ECO:0007669"/>
    <property type="project" value="UniProtKB-SubCell"/>
</dbReference>
<evidence type="ECO:0000256" key="1">
    <source>
        <dbReference type="ARBA" id="ARBA00004651"/>
    </source>
</evidence>
<evidence type="ECO:0000256" key="4">
    <source>
        <dbReference type="ARBA" id="ARBA00022692"/>
    </source>
</evidence>
<dbReference type="Gene3D" id="1.10.3720.10">
    <property type="entry name" value="MetI-like"/>
    <property type="match status" value="1"/>
</dbReference>
<keyword evidence="4 7" id="KW-0812">Transmembrane</keyword>
<keyword evidence="11" id="KW-1185">Reference proteome</keyword>
<evidence type="ECO:0000256" key="6">
    <source>
        <dbReference type="ARBA" id="ARBA00023136"/>
    </source>
</evidence>
<feature type="transmembrane region" description="Helical" evidence="7">
    <location>
        <begin position="131"/>
        <end position="153"/>
    </location>
</feature>
<dbReference type="CDD" id="cd06261">
    <property type="entry name" value="TM_PBP2"/>
    <property type="match status" value="1"/>
</dbReference>
<feature type="region of interest" description="Disordered" evidence="8">
    <location>
        <begin position="1"/>
        <end position="20"/>
    </location>
</feature>
<dbReference type="GO" id="GO:0055085">
    <property type="term" value="P:transmembrane transport"/>
    <property type="evidence" value="ECO:0007669"/>
    <property type="project" value="InterPro"/>
</dbReference>
<comment type="similarity">
    <text evidence="7">Belongs to the binding-protein-dependent transport system permease family.</text>
</comment>
<keyword evidence="3" id="KW-1003">Cell membrane</keyword>
<feature type="transmembrane region" description="Helical" evidence="7">
    <location>
        <begin position="165"/>
        <end position="188"/>
    </location>
</feature>
<dbReference type="SUPFAM" id="SSF161098">
    <property type="entry name" value="MetI-like"/>
    <property type="match status" value="1"/>
</dbReference>
<protein>
    <submittedName>
        <fullName evidence="10">Peptide/nickel transport system permease protein</fullName>
    </submittedName>
</protein>
<feature type="transmembrane region" description="Helical" evidence="7">
    <location>
        <begin position="269"/>
        <end position="294"/>
    </location>
</feature>
<organism evidence="10 11">
    <name type="scientific">Chitinasiproducens palmae</name>
    <dbReference type="NCBI Taxonomy" id="1770053"/>
    <lineage>
        <taxon>Bacteria</taxon>
        <taxon>Pseudomonadati</taxon>
        <taxon>Pseudomonadota</taxon>
        <taxon>Betaproteobacteria</taxon>
        <taxon>Burkholderiales</taxon>
        <taxon>Burkholderiaceae</taxon>
        <taxon>Chitinasiproducens</taxon>
    </lineage>
</organism>
<evidence type="ECO:0000256" key="7">
    <source>
        <dbReference type="RuleBase" id="RU363032"/>
    </source>
</evidence>
<evidence type="ECO:0000313" key="10">
    <source>
        <dbReference type="EMBL" id="SDV49391.1"/>
    </source>
</evidence>
<gene>
    <name evidence="10" type="ORF">SAMN05216551_10838</name>
</gene>
<evidence type="ECO:0000256" key="2">
    <source>
        <dbReference type="ARBA" id="ARBA00022448"/>
    </source>
</evidence>
<dbReference type="AlphaFoldDB" id="A0A1H2PR66"/>
<reference evidence="11" key="1">
    <citation type="submission" date="2016-09" db="EMBL/GenBank/DDBJ databases">
        <authorList>
            <person name="Varghese N."/>
            <person name="Submissions S."/>
        </authorList>
    </citation>
    <scope>NUCLEOTIDE SEQUENCE [LARGE SCALE GENOMIC DNA]</scope>
    <source>
        <strain evidence="11">JS23</strain>
    </source>
</reference>
<feature type="transmembrane region" description="Helical" evidence="7">
    <location>
        <begin position="208"/>
        <end position="227"/>
    </location>
</feature>
<keyword evidence="2 7" id="KW-0813">Transport</keyword>
<sequence length="346" mass="36861">MTTAPQPAPGQPDGDTRWRTSASRRVHLGPLARAVGTRLALAACTLALLAVCMFLGGQLLPGDIGRAMLGPFADAQAVAALNHRLGVDQPLITQFLRWAGGLLRGDLGRSYSYDAPVASLLWPALCNSLKLAGLAFAIVVPLGIAGGVVASLYPRRWPDRLITVFGLAFAVVPEFVSAIVLILVFAIGLRVLPVSASFSGDAGFGTQFRHLLLPALPLVFVLFAYLARITRTGMREALDADFTRTAVLKGLPLRTVLWRHVLRNALAPALAVAATQLGYMVGGLVVVETIFHYRGIGSLVFEAARAKDFPMLEAGVLTIGVIYVLAGLLADALQAWLDPRQRKAGR</sequence>
<evidence type="ECO:0000256" key="8">
    <source>
        <dbReference type="SAM" id="MobiDB-lite"/>
    </source>
</evidence>
<evidence type="ECO:0000313" key="11">
    <source>
        <dbReference type="Proteomes" id="UP000243719"/>
    </source>
</evidence>
<dbReference type="Proteomes" id="UP000243719">
    <property type="component" value="Unassembled WGS sequence"/>
</dbReference>
<dbReference type="OrthoDB" id="9803623at2"/>
<accession>A0A1H2PR66</accession>
<dbReference type="Pfam" id="PF00528">
    <property type="entry name" value="BPD_transp_1"/>
    <property type="match status" value="1"/>
</dbReference>
<keyword evidence="6 7" id="KW-0472">Membrane</keyword>
<comment type="subcellular location">
    <subcellularLocation>
        <location evidence="1 7">Cell membrane</location>
        <topology evidence="1 7">Multi-pass membrane protein</topology>
    </subcellularLocation>
</comment>
<dbReference type="PROSITE" id="PS50928">
    <property type="entry name" value="ABC_TM1"/>
    <property type="match status" value="1"/>
</dbReference>
<evidence type="ECO:0000259" key="9">
    <source>
        <dbReference type="PROSITE" id="PS50928"/>
    </source>
</evidence>
<feature type="transmembrane region" description="Helical" evidence="7">
    <location>
        <begin position="39"/>
        <end position="60"/>
    </location>
</feature>
<name>A0A1H2PR66_9BURK</name>
<feature type="transmembrane region" description="Helical" evidence="7">
    <location>
        <begin position="314"/>
        <end position="337"/>
    </location>
</feature>
<dbReference type="InterPro" id="IPR045621">
    <property type="entry name" value="BPD_transp_1_N"/>
</dbReference>
<keyword evidence="5 7" id="KW-1133">Transmembrane helix</keyword>
<dbReference type="RefSeq" id="WP_091909360.1">
    <property type="nucleotide sequence ID" value="NZ_FNLO01000008.1"/>
</dbReference>
<evidence type="ECO:0000256" key="3">
    <source>
        <dbReference type="ARBA" id="ARBA00022475"/>
    </source>
</evidence>
<feature type="domain" description="ABC transmembrane type-1" evidence="9">
    <location>
        <begin position="125"/>
        <end position="330"/>
    </location>
</feature>
<dbReference type="InterPro" id="IPR035906">
    <property type="entry name" value="MetI-like_sf"/>
</dbReference>
<dbReference type="Pfam" id="PF19300">
    <property type="entry name" value="BPD_transp_1_N"/>
    <property type="match status" value="1"/>
</dbReference>
<dbReference type="PANTHER" id="PTHR43163">
    <property type="entry name" value="DIPEPTIDE TRANSPORT SYSTEM PERMEASE PROTEIN DPPB-RELATED"/>
    <property type="match status" value="1"/>
</dbReference>
<feature type="compositionally biased region" description="Pro residues" evidence="8">
    <location>
        <begin position="1"/>
        <end position="10"/>
    </location>
</feature>
<proteinExistence type="inferred from homology"/>
<dbReference type="EMBL" id="FNLO01000008">
    <property type="protein sequence ID" value="SDV49391.1"/>
    <property type="molecule type" value="Genomic_DNA"/>
</dbReference>
<dbReference type="STRING" id="1770053.SAMN05216551_10838"/>
<dbReference type="InterPro" id="IPR000515">
    <property type="entry name" value="MetI-like"/>
</dbReference>
<dbReference type="PANTHER" id="PTHR43163:SF6">
    <property type="entry name" value="DIPEPTIDE TRANSPORT SYSTEM PERMEASE PROTEIN DPPB-RELATED"/>
    <property type="match status" value="1"/>
</dbReference>